<reference evidence="1" key="1">
    <citation type="journal article" date="2015" name="Nature">
        <title>Complex archaea that bridge the gap between prokaryotes and eukaryotes.</title>
        <authorList>
            <person name="Spang A."/>
            <person name="Saw J.H."/>
            <person name="Jorgensen S.L."/>
            <person name="Zaremba-Niedzwiedzka K."/>
            <person name="Martijn J."/>
            <person name="Lind A.E."/>
            <person name="van Eijk R."/>
            <person name="Schleper C."/>
            <person name="Guy L."/>
            <person name="Ettema T.J."/>
        </authorList>
    </citation>
    <scope>NUCLEOTIDE SEQUENCE</scope>
</reference>
<protein>
    <submittedName>
        <fullName evidence="1">Uncharacterized protein</fullName>
    </submittedName>
</protein>
<proteinExistence type="predicted"/>
<organism evidence="1">
    <name type="scientific">marine sediment metagenome</name>
    <dbReference type="NCBI Taxonomy" id="412755"/>
    <lineage>
        <taxon>unclassified sequences</taxon>
        <taxon>metagenomes</taxon>
        <taxon>ecological metagenomes</taxon>
    </lineage>
</organism>
<sequence length="125" mass="13244">MLPVKKTALIDITRSSEFTGDDVVRYSGLVDLGNQYEFLAVVIPTLSASGIVSVYVQGDAKVDTVPVILHAFDADATGSFAHSTSSTGGDIVVIFRIGGFQHLRLHVAADQAADRSFDLRGFDGG</sequence>
<comment type="caution">
    <text evidence="1">The sequence shown here is derived from an EMBL/GenBank/DDBJ whole genome shotgun (WGS) entry which is preliminary data.</text>
</comment>
<gene>
    <name evidence="1" type="ORF">LCGC14_1134770</name>
</gene>
<evidence type="ECO:0000313" key="1">
    <source>
        <dbReference type="EMBL" id="KKN00738.1"/>
    </source>
</evidence>
<dbReference type="EMBL" id="LAZR01005340">
    <property type="protein sequence ID" value="KKN00738.1"/>
    <property type="molecule type" value="Genomic_DNA"/>
</dbReference>
<dbReference type="AlphaFoldDB" id="A0A0F9Q5P8"/>
<name>A0A0F9Q5P8_9ZZZZ</name>
<accession>A0A0F9Q5P8</accession>